<keyword evidence="8" id="KW-1185">Reference proteome</keyword>
<protein>
    <submittedName>
        <fullName evidence="7">Major facilitator superfamily domain-containing protein</fullName>
    </submittedName>
</protein>
<feature type="transmembrane region" description="Helical" evidence="6">
    <location>
        <begin position="649"/>
        <end position="671"/>
    </location>
</feature>
<evidence type="ECO:0000256" key="4">
    <source>
        <dbReference type="ARBA" id="ARBA00023136"/>
    </source>
</evidence>
<feature type="transmembrane region" description="Helical" evidence="6">
    <location>
        <begin position="237"/>
        <end position="258"/>
    </location>
</feature>
<dbReference type="SUPFAM" id="SSF103473">
    <property type="entry name" value="MFS general substrate transporter"/>
    <property type="match status" value="2"/>
</dbReference>
<keyword evidence="3 6" id="KW-1133">Transmembrane helix</keyword>
<dbReference type="PANTHER" id="PTHR23507:SF1">
    <property type="entry name" value="FI18259P1-RELATED"/>
    <property type="match status" value="1"/>
</dbReference>
<dbReference type="InterPro" id="IPR036259">
    <property type="entry name" value="MFS_trans_sf"/>
</dbReference>
<feature type="transmembrane region" description="Helical" evidence="6">
    <location>
        <begin position="683"/>
        <end position="702"/>
    </location>
</feature>
<dbReference type="InterPro" id="IPR011701">
    <property type="entry name" value="MFS"/>
</dbReference>
<feature type="transmembrane region" description="Helical" evidence="6">
    <location>
        <begin position="339"/>
        <end position="361"/>
    </location>
</feature>
<feature type="compositionally biased region" description="Low complexity" evidence="5">
    <location>
        <begin position="522"/>
        <end position="532"/>
    </location>
</feature>
<dbReference type="Gene3D" id="1.20.1250.20">
    <property type="entry name" value="MFS general substrate transporter like domains"/>
    <property type="match status" value="1"/>
</dbReference>
<evidence type="ECO:0000256" key="6">
    <source>
        <dbReference type="SAM" id="Phobius"/>
    </source>
</evidence>
<feature type="transmembrane region" description="Helical" evidence="6">
    <location>
        <begin position="367"/>
        <end position="389"/>
    </location>
</feature>
<reference evidence="7" key="1">
    <citation type="journal article" date="2020" name="Nat. Commun.">
        <title>Large-scale genome sequencing of mycorrhizal fungi provides insights into the early evolution of symbiotic traits.</title>
        <authorList>
            <person name="Miyauchi S."/>
            <person name="Kiss E."/>
            <person name="Kuo A."/>
            <person name="Drula E."/>
            <person name="Kohler A."/>
            <person name="Sanchez-Garcia M."/>
            <person name="Morin E."/>
            <person name="Andreopoulos B."/>
            <person name="Barry K.W."/>
            <person name="Bonito G."/>
            <person name="Buee M."/>
            <person name="Carver A."/>
            <person name="Chen C."/>
            <person name="Cichocki N."/>
            <person name="Clum A."/>
            <person name="Culley D."/>
            <person name="Crous P.W."/>
            <person name="Fauchery L."/>
            <person name="Girlanda M."/>
            <person name="Hayes R.D."/>
            <person name="Keri Z."/>
            <person name="LaButti K."/>
            <person name="Lipzen A."/>
            <person name="Lombard V."/>
            <person name="Magnuson J."/>
            <person name="Maillard F."/>
            <person name="Murat C."/>
            <person name="Nolan M."/>
            <person name="Ohm R.A."/>
            <person name="Pangilinan J."/>
            <person name="Pereira M.F."/>
            <person name="Perotto S."/>
            <person name="Peter M."/>
            <person name="Pfister S."/>
            <person name="Riley R."/>
            <person name="Sitrit Y."/>
            <person name="Stielow J.B."/>
            <person name="Szollosi G."/>
            <person name="Zifcakova L."/>
            <person name="Stursova M."/>
            <person name="Spatafora J.W."/>
            <person name="Tedersoo L."/>
            <person name="Vaario L.M."/>
            <person name="Yamada A."/>
            <person name="Yan M."/>
            <person name="Wang P."/>
            <person name="Xu J."/>
            <person name="Bruns T."/>
            <person name="Baldrian P."/>
            <person name="Vilgalys R."/>
            <person name="Dunand C."/>
            <person name="Henrissat B."/>
            <person name="Grigoriev I.V."/>
            <person name="Hibbett D."/>
            <person name="Nagy L.G."/>
            <person name="Martin F.M."/>
        </authorList>
    </citation>
    <scope>NUCLEOTIDE SEQUENCE</scope>
    <source>
        <strain evidence="7">UH-Tt-Lm1</strain>
    </source>
</reference>
<keyword evidence="2 6" id="KW-0812">Transmembrane</keyword>
<dbReference type="Proteomes" id="UP000736335">
    <property type="component" value="Unassembled WGS sequence"/>
</dbReference>
<gene>
    <name evidence="7" type="ORF">BJ322DRAFT_1102578</name>
</gene>
<feature type="region of interest" description="Disordered" evidence="5">
    <location>
        <begin position="24"/>
        <end position="86"/>
    </location>
</feature>
<name>A0A9P6LC83_9AGAM</name>
<dbReference type="PANTHER" id="PTHR23507">
    <property type="entry name" value="ZGC:174356"/>
    <property type="match status" value="1"/>
</dbReference>
<evidence type="ECO:0000256" key="3">
    <source>
        <dbReference type="ARBA" id="ARBA00022989"/>
    </source>
</evidence>
<keyword evidence="4 6" id="KW-0472">Membrane</keyword>
<evidence type="ECO:0000313" key="8">
    <source>
        <dbReference type="Proteomes" id="UP000736335"/>
    </source>
</evidence>
<dbReference type="OrthoDB" id="3026777at2759"/>
<evidence type="ECO:0000256" key="5">
    <source>
        <dbReference type="SAM" id="MobiDB-lite"/>
    </source>
</evidence>
<sequence length="735" mass="79494">MPGLANGRPRATISRSVSAAYPLIPVSSSQNSLNDHEPDSGNHQQMPRPPNDGSAHSPIRRGRSRPRQAHYLPLPSDIPTNPDSPVSEQAAELIHEFVHPHHPHYLQEHLPDAEEELDDASGDAPVIAKELEEMQGRVWWKRPSALWFLCLIPFALAASTSTAAPKVQVVTYLVCKTLRPGYTDRSGTNRPSAFFSAPRDEETRLCNADPVVQAASAEFLTCKRLTRYPVRAYEDNLTFSEVITTATGILSCLTTVYWGSRSDRKGRINTLRICMFGNLVTDLTYLLVYSFLRDRKGAYWFLLITPLIEGSLGGLSAASANIHAYIADCTDAPRRSRVFSIYLGLVYIGMAIGPALGGLLIRQSGDILTVFYYAFSTHLTFASMIWFAVPESLAPTQLSRAKAAYNEVKSQASGGVLSHIVSFLAPLKLFIPVTVAAGDNPSKTRKDWNLTLLVVAHGLVLMLVGAYSFKFQYAASTFGWSTEILGYWMSVAGLTRAIALAFIVPAIISLFKKLPSPIRLSSPATSTTPLPSVMEDPEIPQSPLAQPTTPTPPTQRSAVLEPPTGAASSHRTTQTNGNKDASPRLDLNTARVSLVMELTAYALMATAKTGTMFTVYTVLDSLAAGYMPAVQSLALGIYASRGGEETGKLFGGLSVVQALGGSIISPMLFGFTYSRTVATFPQAMFVVAASAVALALLCTLFIRLPKNGAGTFVVVKGDGAVDEEERERLVSGDEE</sequence>
<comment type="caution">
    <text evidence="7">The sequence shown here is derived from an EMBL/GenBank/DDBJ whole genome shotgun (WGS) entry which is preliminary data.</text>
</comment>
<comment type="subcellular location">
    <subcellularLocation>
        <location evidence="1">Membrane</location>
        <topology evidence="1">Multi-pass membrane protein</topology>
    </subcellularLocation>
</comment>
<reference evidence="7" key="2">
    <citation type="submission" date="2020-11" db="EMBL/GenBank/DDBJ databases">
        <authorList>
            <consortium name="DOE Joint Genome Institute"/>
            <person name="Kuo A."/>
            <person name="Miyauchi S."/>
            <person name="Kiss E."/>
            <person name="Drula E."/>
            <person name="Kohler A."/>
            <person name="Sanchez-Garcia M."/>
            <person name="Andreopoulos B."/>
            <person name="Barry K.W."/>
            <person name="Bonito G."/>
            <person name="Buee M."/>
            <person name="Carver A."/>
            <person name="Chen C."/>
            <person name="Cichocki N."/>
            <person name="Clum A."/>
            <person name="Culley D."/>
            <person name="Crous P.W."/>
            <person name="Fauchery L."/>
            <person name="Girlanda M."/>
            <person name="Hayes R."/>
            <person name="Keri Z."/>
            <person name="Labutti K."/>
            <person name="Lipzen A."/>
            <person name="Lombard V."/>
            <person name="Magnuson J."/>
            <person name="Maillard F."/>
            <person name="Morin E."/>
            <person name="Murat C."/>
            <person name="Nolan M."/>
            <person name="Ohm R."/>
            <person name="Pangilinan J."/>
            <person name="Pereira M."/>
            <person name="Perotto S."/>
            <person name="Peter M."/>
            <person name="Riley R."/>
            <person name="Sitrit Y."/>
            <person name="Stielow B."/>
            <person name="Szollosi G."/>
            <person name="Zifcakova L."/>
            <person name="Stursova M."/>
            <person name="Spatafora J.W."/>
            <person name="Tedersoo L."/>
            <person name="Vaario L.-M."/>
            <person name="Yamada A."/>
            <person name="Yan M."/>
            <person name="Wang P."/>
            <person name="Xu J."/>
            <person name="Bruns T."/>
            <person name="Baldrian P."/>
            <person name="Vilgalys R."/>
            <person name="Henrissat B."/>
            <person name="Grigoriev I.V."/>
            <person name="Hibbett D."/>
            <person name="Nagy L.G."/>
            <person name="Martin F.M."/>
        </authorList>
    </citation>
    <scope>NUCLEOTIDE SEQUENCE</scope>
    <source>
        <strain evidence="7">UH-Tt-Lm1</strain>
    </source>
</reference>
<dbReference type="AlphaFoldDB" id="A0A9P6LC83"/>
<organism evidence="7 8">
    <name type="scientific">Thelephora terrestris</name>
    <dbReference type="NCBI Taxonomy" id="56493"/>
    <lineage>
        <taxon>Eukaryota</taxon>
        <taxon>Fungi</taxon>
        <taxon>Dikarya</taxon>
        <taxon>Basidiomycota</taxon>
        <taxon>Agaricomycotina</taxon>
        <taxon>Agaricomycetes</taxon>
        <taxon>Thelephorales</taxon>
        <taxon>Thelephoraceae</taxon>
        <taxon>Thelephora</taxon>
    </lineage>
</organism>
<evidence type="ECO:0000256" key="1">
    <source>
        <dbReference type="ARBA" id="ARBA00004141"/>
    </source>
</evidence>
<evidence type="ECO:0000256" key="2">
    <source>
        <dbReference type="ARBA" id="ARBA00022692"/>
    </source>
</evidence>
<dbReference type="GO" id="GO:0022857">
    <property type="term" value="F:transmembrane transporter activity"/>
    <property type="evidence" value="ECO:0007669"/>
    <property type="project" value="InterPro"/>
</dbReference>
<feature type="transmembrane region" description="Helical" evidence="6">
    <location>
        <begin position="487"/>
        <end position="511"/>
    </location>
</feature>
<dbReference type="GO" id="GO:0016020">
    <property type="term" value="C:membrane"/>
    <property type="evidence" value="ECO:0007669"/>
    <property type="project" value="UniProtKB-SubCell"/>
</dbReference>
<accession>A0A9P6LC83</accession>
<feature type="transmembrane region" description="Helical" evidence="6">
    <location>
        <begin position="270"/>
        <end position="292"/>
    </location>
</feature>
<feature type="transmembrane region" description="Helical" evidence="6">
    <location>
        <begin position="448"/>
        <end position="467"/>
    </location>
</feature>
<feature type="transmembrane region" description="Helical" evidence="6">
    <location>
        <begin position="298"/>
        <end position="318"/>
    </location>
</feature>
<feature type="compositionally biased region" description="Polar residues" evidence="5">
    <location>
        <begin position="566"/>
        <end position="579"/>
    </location>
</feature>
<evidence type="ECO:0000313" key="7">
    <source>
        <dbReference type="EMBL" id="KAF9792048.1"/>
    </source>
</evidence>
<feature type="compositionally biased region" description="Basic residues" evidence="5">
    <location>
        <begin position="58"/>
        <end position="68"/>
    </location>
</feature>
<dbReference type="EMBL" id="WIUZ02000001">
    <property type="protein sequence ID" value="KAF9792048.1"/>
    <property type="molecule type" value="Genomic_DNA"/>
</dbReference>
<proteinExistence type="predicted"/>
<feature type="region of interest" description="Disordered" evidence="5">
    <location>
        <begin position="522"/>
        <end position="584"/>
    </location>
</feature>
<dbReference type="Pfam" id="PF07690">
    <property type="entry name" value="MFS_1"/>
    <property type="match status" value="1"/>
</dbReference>